<dbReference type="Proteomes" id="UP000628442">
    <property type="component" value="Unassembled WGS sequence"/>
</dbReference>
<evidence type="ECO:0000256" key="1">
    <source>
        <dbReference type="SAM" id="SignalP"/>
    </source>
</evidence>
<evidence type="ECO:0000313" key="5">
    <source>
        <dbReference type="Proteomes" id="UP000628442"/>
    </source>
</evidence>
<protein>
    <submittedName>
        <fullName evidence="2">GumN protein</fullName>
    </submittedName>
    <submittedName>
        <fullName evidence="3">TraB/GumN family protein</fullName>
    </submittedName>
</protein>
<proteinExistence type="predicted"/>
<dbReference type="EMBL" id="BMWV01000006">
    <property type="protein sequence ID" value="GGY45202.1"/>
    <property type="molecule type" value="Genomic_DNA"/>
</dbReference>
<name>A0A411WRT9_9BURK</name>
<keyword evidence="1" id="KW-0732">Signal</keyword>
<dbReference type="AlphaFoldDB" id="A0A411WRT9"/>
<dbReference type="InterPro" id="IPR002816">
    <property type="entry name" value="TraB/PrgY/GumN_fam"/>
</dbReference>
<dbReference type="RefSeq" id="WP_131143640.1">
    <property type="nucleotide sequence ID" value="NZ_BMWV01000006.1"/>
</dbReference>
<dbReference type="EMBL" id="CP036401">
    <property type="protein sequence ID" value="QBH99484.1"/>
    <property type="molecule type" value="Genomic_DNA"/>
</dbReference>
<reference evidence="2" key="3">
    <citation type="submission" date="2022-12" db="EMBL/GenBank/DDBJ databases">
        <authorList>
            <person name="Sun Q."/>
            <person name="Kim S."/>
        </authorList>
    </citation>
    <scope>NUCLEOTIDE SEQUENCE</scope>
    <source>
        <strain evidence="2">KCTC 12343</strain>
    </source>
</reference>
<dbReference type="Proteomes" id="UP000292307">
    <property type="component" value="Chromosome"/>
</dbReference>
<sequence length="345" mass="38035">MSRRAVSAVVPVLCLSLLTASAWAQTEPPQPATEPVAGTAAAPEAPPEQILVVGQKPGPGLWKVSKDDHVMWVFGTYAPLPKNMEWRSQQVEKLIAQSQELITAPSANLGMGWFRSLTVLPFMIGMEDNPDGKVLGDLVPPETHLRWLALRKKYLKDDDDFERKRPLFAAGELSEKAMSAAGLSKQMDLTKKMVQIAEQNKVKVTWATVKMELDSPVKAIREFKKTPLEDVACFTKTVDRFETDLDALRARANAWSKGDIDAIRGLDFSEQEAACLNAVQNSKVMQERGLGDIDGKMRATWIGAAEKALGANKSTFAVLPLRFILGKQSYLAELQAKGYVLEQPE</sequence>
<dbReference type="OrthoDB" id="8743055at2"/>
<gene>
    <name evidence="2" type="primary">gumN</name>
    <name evidence="3" type="ORF">EYF70_00500</name>
    <name evidence="2" type="ORF">GCM10007387_29000</name>
</gene>
<feature type="signal peptide" evidence="1">
    <location>
        <begin position="1"/>
        <end position="24"/>
    </location>
</feature>
<reference evidence="3 4" key="2">
    <citation type="submission" date="2019-02" db="EMBL/GenBank/DDBJ databases">
        <title>Draft Genome Sequences of Six Type Strains of the Genus Massilia.</title>
        <authorList>
            <person name="Miess H."/>
            <person name="Frediansyhah A."/>
            <person name="Gross H."/>
        </authorList>
    </citation>
    <scope>NUCLEOTIDE SEQUENCE [LARGE SCALE GENOMIC DNA]</scope>
    <source>
        <strain evidence="3 4">DSM 17472</strain>
    </source>
</reference>
<evidence type="ECO:0000313" key="3">
    <source>
        <dbReference type="EMBL" id="QBH99484.1"/>
    </source>
</evidence>
<feature type="chain" id="PRO_5044601475" evidence="1">
    <location>
        <begin position="25"/>
        <end position="345"/>
    </location>
</feature>
<reference evidence="2" key="1">
    <citation type="journal article" date="2014" name="Int. J. Syst. Evol. Microbiol.">
        <title>Complete genome sequence of Corynebacterium casei LMG S-19264T (=DSM 44701T), isolated from a smear-ripened cheese.</title>
        <authorList>
            <consortium name="US DOE Joint Genome Institute (JGI-PGF)"/>
            <person name="Walter F."/>
            <person name="Albersmeier A."/>
            <person name="Kalinowski J."/>
            <person name="Ruckert C."/>
        </authorList>
    </citation>
    <scope>NUCLEOTIDE SEQUENCE</scope>
    <source>
        <strain evidence="2">KCTC 12343</strain>
    </source>
</reference>
<accession>A0A411WRT9</accession>
<evidence type="ECO:0000313" key="4">
    <source>
        <dbReference type="Proteomes" id="UP000292307"/>
    </source>
</evidence>
<dbReference type="Pfam" id="PF01963">
    <property type="entry name" value="TraB_PrgY_gumN"/>
    <property type="match status" value="1"/>
</dbReference>
<dbReference type="CDD" id="cd14788">
    <property type="entry name" value="GumN"/>
    <property type="match status" value="1"/>
</dbReference>
<evidence type="ECO:0000313" key="2">
    <source>
        <dbReference type="EMBL" id="GGY45202.1"/>
    </source>
</evidence>
<keyword evidence="4" id="KW-1185">Reference proteome</keyword>
<organism evidence="2 5">
    <name type="scientific">Pseudoduganella albidiflava</name>
    <dbReference type="NCBI Taxonomy" id="321983"/>
    <lineage>
        <taxon>Bacteria</taxon>
        <taxon>Pseudomonadati</taxon>
        <taxon>Pseudomonadota</taxon>
        <taxon>Betaproteobacteria</taxon>
        <taxon>Burkholderiales</taxon>
        <taxon>Oxalobacteraceae</taxon>
        <taxon>Telluria group</taxon>
        <taxon>Pseudoduganella</taxon>
    </lineage>
</organism>